<dbReference type="GO" id="GO:0003676">
    <property type="term" value="F:nucleic acid binding"/>
    <property type="evidence" value="ECO:0007669"/>
    <property type="project" value="InterPro"/>
</dbReference>
<evidence type="ECO:0000313" key="3">
    <source>
        <dbReference type="Proteomes" id="UP001144372"/>
    </source>
</evidence>
<comment type="caution">
    <text evidence="2">The sequence shown here is derived from an EMBL/GenBank/DDBJ whole genome shotgun (WGS) entry which is preliminary data.</text>
</comment>
<feature type="region of interest" description="Disordered" evidence="1">
    <location>
        <begin position="650"/>
        <end position="679"/>
    </location>
</feature>
<sequence>MSDNEHPYRMTIDLNVLDHLADGLYSSVAAVITETVANAWDADATEVRIDLDISGDRIEIVDNGIGMDLYAVNERYLRVGYRRRRDGDTTPGGRSVMGRKGIGKLSLFSIADLIEIKTQANGAEPAGLKIISSDLRRAMETGLSVYNPEPVAVSQGTFVNEHGTLILASSLKRNRLREMAPESLRRRLARRFSVIGSDGFRVFVNGVEVTATDREDLKFIEYLWTLGNTTVATTSCVNLKKTESLDGRDETWNPEWQIQGWIGTVDRPKRLATPEGNLNSIIVLARGRLVDEDVLARIVGAEVYTKYLTGQVEADFLDASESADIVTSNRQRVIEDDARVGALTVFLQKALRRIAETWSELRATDKTSELRGRYPRIGEWLDGLQEGWKTKAEKLLERIATMEVGKDDTDQEESQRTLLRHAVFGFERLRLRGDAEELERALSKGVDALLRLLADRDSLEASFYRDIVRNRLDIIKELQGLVDENHRERVLQKYLFDHLWLLDPAWERATGSEEMERRLRMHDPFRDDDRTKEEYGRVDIRYSTLAGKHVIVELKRASVRVGIYELAGQGAKYVDAMKEILPVEEKDRAQIEVVFVVGANPPDSSQRIEDAMNSVSPGSRILTYEILIGRARAAYASYLERARAADRIDGLFDQRDRSGNPEPSETAADGMDGDPPVAA</sequence>
<dbReference type="EMBL" id="BSDR01000001">
    <property type="protein sequence ID" value="GLI35259.1"/>
    <property type="molecule type" value="Genomic_DNA"/>
</dbReference>
<accession>A0A9W6FUS5</accession>
<dbReference type="RefSeq" id="WP_281794900.1">
    <property type="nucleotide sequence ID" value="NZ_BSDR01000001.1"/>
</dbReference>
<evidence type="ECO:0000256" key="1">
    <source>
        <dbReference type="SAM" id="MobiDB-lite"/>
    </source>
</evidence>
<dbReference type="InterPro" id="IPR036890">
    <property type="entry name" value="HATPase_C_sf"/>
</dbReference>
<gene>
    <name evidence="2" type="ORF">DAMNIGENAA_26920</name>
</gene>
<dbReference type="SUPFAM" id="SSF55874">
    <property type="entry name" value="ATPase domain of HSP90 chaperone/DNA topoisomerase II/histidine kinase"/>
    <property type="match status" value="1"/>
</dbReference>
<dbReference type="Gene3D" id="3.30.565.10">
    <property type="entry name" value="Histidine kinase-like ATPase, C-terminal domain"/>
    <property type="match status" value="1"/>
</dbReference>
<protein>
    <recommendedName>
        <fullName evidence="4">ATP-binding protein</fullName>
    </recommendedName>
</protein>
<evidence type="ECO:0008006" key="4">
    <source>
        <dbReference type="Google" id="ProtNLM"/>
    </source>
</evidence>
<proteinExistence type="predicted"/>
<name>A0A9W6FUS5_9BACT</name>
<dbReference type="InterPro" id="IPR011856">
    <property type="entry name" value="tRNA_endonuc-like_dom_sf"/>
</dbReference>
<reference evidence="2" key="1">
    <citation type="submission" date="2022-12" db="EMBL/GenBank/DDBJ databases">
        <title>Reference genome sequencing for broad-spectrum identification of bacterial and archaeal isolates by mass spectrometry.</title>
        <authorList>
            <person name="Sekiguchi Y."/>
            <person name="Tourlousse D.M."/>
        </authorList>
    </citation>
    <scope>NUCLEOTIDE SEQUENCE</scope>
    <source>
        <strain evidence="2">ASRB1</strain>
    </source>
</reference>
<dbReference type="Pfam" id="PF13589">
    <property type="entry name" value="HATPase_c_3"/>
    <property type="match status" value="1"/>
</dbReference>
<keyword evidence="3" id="KW-1185">Reference proteome</keyword>
<evidence type="ECO:0000313" key="2">
    <source>
        <dbReference type="EMBL" id="GLI35259.1"/>
    </source>
</evidence>
<dbReference type="Proteomes" id="UP001144372">
    <property type="component" value="Unassembled WGS sequence"/>
</dbReference>
<feature type="compositionally biased region" description="Basic and acidic residues" evidence="1">
    <location>
        <begin position="650"/>
        <end position="659"/>
    </location>
</feature>
<dbReference type="AlphaFoldDB" id="A0A9W6FUS5"/>
<dbReference type="Gene3D" id="3.40.1350.10">
    <property type="match status" value="1"/>
</dbReference>
<organism evidence="2 3">
    <name type="scientific">Desulforhabdus amnigena</name>
    <dbReference type="NCBI Taxonomy" id="40218"/>
    <lineage>
        <taxon>Bacteria</taxon>
        <taxon>Pseudomonadati</taxon>
        <taxon>Thermodesulfobacteriota</taxon>
        <taxon>Syntrophobacteria</taxon>
        <taxon>Syntrophobacterales</taxon>
        <taxon>Syntrophobacteraceae</taxon>
        <taxon>Desulforhabdus</taxon>
    </lineage>
</organism>